<evidence type="ECO:0000313" key="6">
    <source>
        <dbReference type="EMBL" id="WGZ95061.1"/>
    </source>
</evidence>
<feature type="domain" description="HipA-like C-terminal" evidence="4">
    <location>
        <begin position="168"/>
        <end position="378"/>
    </location>
</feature>
<dbReference type="PANTHER" id="PTHR37419:SF8">
    <property type="entry name" value="TOXIN YJJJ"/>
    <property type="match status" value="1"/>
</dbReference>
<comment type="similarity">
    <text evidence="1">Belongs to the HipA Ser/Thr kinase family.</text>
</comment>
<dbReference type="KEGG" id="tput:QJT81_03475"/>
<evidence type="ECO:0000259" key="4">
    <source>
        <dbReference type="Pfam" id="PF07804"/>
    </source>
</evidence>
<dbReference type="Pfam" id="PF07804">
    <property type="entry name" value="HipA_C"/>
    <property type="match status" value="1"/>
</dbReference>
<dbReference type="EMBL" id="CP124756">
    <property type="protein sequence ID" value="WGZ95061.1"/>
    <property type="molecule type" value="Genomic_DNA"/>
</dbReference>
<accession>A0AA95HD16</accession>
<reference evidence="6" key="2">
    <citation type="submission" date="2023-04" db="EMBL/GenBank/DDBJ databases">
        <authorList>
            <person name="Beletskiy A.V."/>
            <person name="Mardanov A.V."/>
            <person name="Ravin N.V."/>
        </authorList>
    </citation>
    <scope>NUCLEOTIDE SEQUENCE</scope>
    <source>
        <strain evidence="6">GKL-02</strain>
    </source>
</reference>
<evidence type="ECO:0000256" key="1">
    <source>
        <dbReference type="ARBA" id="ARBA00010164"/>
    </source>
</evidence>
<dbReference type="InterPro" id="IPR017508">
    <property type="entry name" value="HipA_N1"/>
</dbReference>
<evidence type="ECO:0000259" key="5">
    <source>
        <dbReference type="Pfam" id="PF13657"/>
    </source>
</evidence>
<dbReference type="InterPro" id="IPR012893">
    <property type="entry name" value="HipA-like_C"/>
</dbReference>
<gene>
    <name evidence="6" type="ORF">QJT81_03475</name>
</gene>
<dbReference type="PANTHER" id="PTHR37419">
    <property type="entry name" value="SERINE/THREONINE-PROTEIN KINASE TOXIN HIPA"/>
    <property type="match status" value="1"/>
</dbReference>
<name>A0AA95HD16_9GAMM</name>
<dbReference type="GO" id="GO:0004674">
    <property type="term" value="F:protein serine/threonine kinase activity"/>
    <property type="evidence" value="ECO:0007669"/>
    <property type="project" value="TreeGrafter"/>
</dbReference>
<organism evidence="6">
    <name type="scientific">Candidatus Thiothrix putei</name>
    <dbReference type="NCBI Taxonomy" id="3080811"/>
    <lineage>
        <taxon>Bacteria</taxon>
        <taxon>Pseudomonadati</taxon>
        <taxon>Pseudomonadota</taxon>
        <taxon>Gammaproteobacteria</taxon>
        <taxon>Thiotrichales</taxon>
        <taxon>Thiotrichaceae</taxon>
        <taxon>Thiothrix</taxon>
    </lineage>
</organism>
<dbReference type="InterPro" id="IPR052028">
    <property type="entry name" value="HipA_Ser/Thr_kinase"/>
</dbReference>
<keyword evidence="3" id="KW-0418">Kinase</keyword>
<evidence type="ECO:0000256" key="3">
    <source>
        <dbReference type="ARBA" id="ARBA00022777"/>
    </source>
</evidence>
<dbReference type="AlphaFoldDB" id="A0AA95HD16"/>
<evidence type="ECO:0000256" key="2">
    <source>
        <dbReference type="ARBA" id="ARBA00022679"/>
    </source>
</evidence>
<protein>
    <submittedName>
        <fullName evidence="6">Type II toxin-antitoxin system HipA family toxin</fullName>
    </submittedName>
</protein>
<dbReference type="Pfam" id="PF13657">
    <property type="entry name" value="Couple_hipA"/>
    <property type="match status" value="1"/>
</dbReference>
<keyword evidence="2" id="KW-0808">Transferase</keyword>
<feature type="domain" description="HipA N-terminal subdomain 1" evidence="5">
    <location>
        <begin position="26"/>
        <end position="117"/>
    </location>
</feature>
<proteinExistence type="inferred from homology"/>
<dbReference type="GO" id="GO:0005829">
    <property type="term" value="C:cytosol"/>
    <property type="evidence" value="ECO:0007669"/>
    <property type="project" value="TreeGrafter"/>
</dbReference>
<dbReference type="Proteomes" id="UP001301326">
    <property type="component" value="Chromosome"/>
</dbReference>
<reference evidence="6" key="1">
    <citation type="journal article" date="2023" name="Int. J. Mol. Sci.">
        <title>Metagenomics Revealed a New Genus 'Candidatus Thiocaldithrix dubininis' gen. nov., sp. nov. and a New Species 'Candidatus Thiothrix putei' sp. nov. in the Family Thiotrichaceae, Some Members of Which Have Traits of Both Na+- and H+-Motive Energetics.</title>
        <authorList>
            <person name="Ravin N.V."/>
            <person name="Muntyan M.S."/>
            <person name="Smolyakov D.D."/>
            <person name="Rudenko T.S."/>
            <person name="Beletsky A.V."/>
            <person name="Mardanov A.V."/>
            <person name="Grabovich M.Y."/>
        </authorList>
    </citation>
    <scope>NUCLEOTIDE SEQUENCE</scope>
    <source>
        <strain evidence="6">GKL-02</strain>
    </source>
</reference>
<sequence>MSTQKILPGNELAVWNLTDPQTPVRVGTASLALGGRGVAFVYERSWLANGYSLSGDMPLQRAVLTPTVRDRLFGALDDAMPDRWGERAIRFIDNPPRATALDFLYYAGDHRFGALGFSVEQSRYVPHRGEPLPSADSIHALQALIERIDANEPLTEQEKLIAGTTKTMGGAHPKALVTMEGTDWIAKFPRGANIDLGLIEHASLRLAAQAGITVAHSVALPGLFGHVVAVERFDRRANQRLRTLSAKTVLLAGVGFGAPLDELSYGAMAAFVLQAGAADVQTQQRAELFRRMAFNILIENSDDHEKNHAFVFDAGFWSLAPAFDVLPNTSNAGYQQMGVGQQGALGTLDNALSECGLFGLSREQAIEEWFKVAAVVAEWDQVFASFGVSGKDIGYLRTFIDQPERKAMRLRSALDGL</sequence>